<dbReference type="EMBL" id="JALU01000015">
    <property type="protein sequence ID" value="EUC52662.1"/>
    <property type="molecule type" value="Genomic_DNA"/>
</dbReference>
<keyword evidence="1" id="KW-1133">Transmembrane helix</keyword>
<keyword evidence="1" id="KW-0472">Membrane</keyword>
<gene>
    <name evidence="2" type="ORF">HMPREF0581_1444</name>
</gene>
<reference evidence="2 3" key="1">
    <citation type="submission" date="2014-01" db="EMBL/GenBank/DDBJ databases">
        <authorList>
            <person name="Durkin A.S."/>
            <person name="McCorrison J."/>
            <person name="Torralba M."/>
            <person name="Gillis M."/>
            <person name="Haft D.H."/>
            <person name="Methe B."/>
            <person name="Sutton G."/>
            <person name="Nelson K.E."/>
        </authorList>
    </citation>
    <scope>NUCLEOTIDE SEQUENCE [LARGE SCALE GENOMIC DNA]</scope>
    <source>
        <strain evidence="2 3">ATCC 33093</strain>
    </source>
</reference>
<feature type="transmembrane region" description="Helical" evidence="1">
    <location>
        <begin position="20"/>
        <end position="40"/>
    </location>
</feature>
<name>X8ISN1_9FIRM</name>
<keyword evidence="1" id="KW-0812">Transmembrane</keyword>
<evidence type="ECO:0000256" key="1">
    <source>
        <dbReference type="SAM" id="Phobius"/>
    </source>
</evidence>
<comment type="caution">
    <text evidence="2">The sequence shown here is derived from an EMBL/GenBank/DDBJ whole genome shotgun (WGS) entry which is preliminary data.</text>
</comment>
<proteinExistence type="predicted"/>
<protein>
    <submittedName>
        <fullName evidence="2">Uncharacterized protein</fullName>
    </submittedName>
</protein>
<evidence type="ECO:0000313" key="2">
    <source>
        <dbReference type="EMBL" id="EUC52662.1"/>
    </source>
</evidence>
<evidence type="ECO:0000313" key="3">
    <source>
        <dbReference type="Proteomes" id="UP000022645"/>
    </source>
</evidence>
<dbReference type="AlphaFoldDB" id="X8ISN1"/>
<sequence length="49" mass="5555">MVIGFFSFLPDSSGHSITSLIYSYQALWLCIYITTALTGMKSLRPHHYS</sequence>
<accession>X8ISN1</accession>
<organism evidence="2 3">
    <name type="scientific">Mogibacterium timidum ATCC 33093</name>
    <dbReference type="NCBI Taxonomy" id="1401079"/>
    <lineage>
        <taxon>Bacteria</taxon>
        <taxon>Bacillati</taxon>
        <taxon>Bacillota</taxon>
        <taxon>Clostridia</taxon>
        <taxon>Peptostreptococcales</taxon>
        <taxon>Anaerovoracaceae</taxon>
        <taxon>Mogibacterium</taxon>
    </lineage>
</organism>
<dbReference type="Proteomes" id="UP000022645">
    <property type="component" value="Unassembled WGS sequence"/>
</dbReference>